<dbReference type="InterPro" id="IPR052559">
    <property type="entry name" value="V-haloperoxidase"/>
</dbReference>
<dbReference type="PANTHER" id="PTHR34599:SF2">
    <property type="entry name" value="TRAF-TYPE DOMAIN-CONTAINING PROTEIN"/>
    <property type="match status" value="1"/>
</dbReference>
<dbReference type="Pfam" id="PF01569">
    <property type="entry name" value="PAP2"/>
    <property type="match status" value="1"/>
</dbReference>
<dbReference type="InParanoid" id="A0A2S8SWI7"/>
<evidence type="ECO:0000313" key="3">
    <source>
        <dbReference type="EMBL" id="PQV65168.1"/>
    </source>
</evidence>
<dbReference type="AlphaFoldDB" id="A0A2S8SWI7"/>
<accession>A0A2S8SWI7</accession>
<evidence type="ECO:0000259" key="2">
    <source>
        <dbReference type="Pfam" id="PF01569"/>
    </source>
</evidence>
<dbReference type="Proteomes" id="UP000237684">
    <property type="component" value="Unassembled WGS sequence"/>
</dbReference>
<dbReference type="InterPro" id="IPR016119">
    <property type="entry name" value="Br/Cl_peroxidase_C"/>
</dbReference>
<sequence length="508" mass="53421">MSKRALLFSVTLGTAFLGGCGGGGSSPAPATPSTGLSETTAGRWKPFLIDAASVADSGVPLGVGSASERAELDTLLALQNARTPAQIAQVGFWNAGASLRWNAIARDLVTSHNTAPPVAARLYAYLSIAQYDALVAAYRSKYRYNRLAPAQRDARLKPLIEAPADPSYPAEHATVAAASTEILKFFYPSEGASLDAKENEDEQSRLVAGVNYPSDLTAGETLGRAVAQKVIERAGADSAASASSGPSQPSGPGIWPGTNPLLPGWGRVQPLLLGAGDQFRPTPPPAFGSPEFNAALAEVRDISDHRTPQQLEIANFWADAAETFTPPGHWNLIAERLLLQHPTSEIRAARTFALLNASEMDAGICCWDAKYTYWLLRPSQADPAITTPIGLPNFPSYTSGHSSFSGAAESVLGYLFPAEAATLHNLAEEAGISRIYGGIHYRFDSDWGLKNGRAIGALAITRAQADGSPAFTNSGAALSEAAFKAATVAATRTKRSAAGASRSNPNWD</sequence>
<feature type="compositionally biased region" description="Low complexity" evidence="1">
    <location>
        <begin position="237"/>
        <end position="257"/>
    </location>
</feature>
<organism evidence="3 4">
    <name type="scientific">Abditibacterium utsteinense</name>
    <dbReference type="NCBI Taxonomy" id="1960156"/>
    <lineage>
        <taxon>Bacteria</taxon>
        <taxon>Pseudomonadati</taxon>
        <taxon>Abditibacteriota</taxon>
        <taxon>Abditibacteriia</taxon>
        <taxon>Abditibacteriales</taxon>
        <taxon>Abditibacteriaceae</taxon>
        <taxon>Abditibacterium</taxon>
    </lineage>
</organism>
<comment type="caution">
    <text evidence="3">The sequence shown here is derived from an EMBL/GenBank/DDBJ whole genome shotgun (WGS) entry which is preliminary data.</text>
</comment>
<dbReference type="CDD" id="cd03398">
    <property type="entry name" value="PAP2_haloperoxidase"/>
    <property type="match status" value="2"/>
</dbReference>
<dbReference type="EMBL" id="NIGF01000002">
    <property type="protein sequence ID" value="PQV65168.1"/>
    <property type="molecule type" value="Genomic_DNA"/>
</dbReference>
<dbReference type="InterPro" id="IPR000326">
    <property type="entry name" value="PAP2/HPO"/>
</dbReference>
<dbReference type="OrthoDB" id="7793240at2"/>
<dbReference type="Gene3D" id="1.10.606.20">
    <property type="match status" value="1"/>
</dbReference>
<evidence type="ECO:0000256" key="1">
    <source>
        <dbReference type="SAM" id="MobiDB-lite"/>
    </source>
</evidence>
<proteinExistence type="predicted"/>
<name>A0A2S8SWI7_9BACT</name>
<feature type="domain" description="Phosphatidic acid phosphatase type 2/haloperoxidase" evidence="2">
    <location>
        <begin position="363"/>
        <end position="461"/>
    </location>
</feature>
<dbReference type="GO" id="GO:0004601">
    <property type="term" value="F:peroxidase activity"/>
    <property type="evidence" value="ECO:0007669"/>
    <property type="project" value="InterPro"/>
</dbReference>
<evidence type="ECO:0000313" key="4">
    <source>
        <dbReference type="Proteomes" id="UP000237684"/>
    </source>
</evidence>
<protein>
    <submittedName>
        <fullName evidence="3">PAP2 superfamily protein</fullName>
    </submittedName>
</protein>
<dbReference type="Gene3D" id="1.10.606.10">
    <property type="entry name" value="Vanadium-containing Chloroperoxidase, domain 2"/>
    <property type="match status" value="1"/>
</dbReference>
<dbReference type="InterPro" id="IPR036938">
    <property type="entry name" value="PAP2/HPO_sf"/>
</dbReference>
<gene>
    <name evidence="3" type="ORF">B1R32_102176</name>
</gene>
<dbReference type="RefSeq" id="WP_123580294.1">
    <property type="nucleotide sequence ID" value="NZ_NIGF01000002.1"/>
</dbReference>
<reference evidence="3 4" key="1">
    <citation type="journal article" date="2018" name="Syst. Appl. Microbiol.">
        <title>Abditibacterium utsteinense sp. nov., the first cultivated member of candidate phylum FBP, isolated from ice-free Antarctic soil samples.</title>
        <authorList>
            <person name="Tahon G."/>
            <person name="Tytgat B."/>
            <person name="Lebbe L."/>
            <person name="Carlier A."/>
            <person name="Willems A."/>
        </authorList>
    </citation>
    <scope>NUCLEOTIDE SEQUENCE [LARGE SCALE GENOMIC DNA]</scope>
    <source>
        <strain evidence="3 4">LMG 29911</strain>
    </source>
</reference>
<dbReference type="PANTHER" id="PTHR34599">
    <property type="entry name" value="PEROXIDASE-RELATED"/>
    <property type="match status" value="1"/>
</dbReference>
<dbReference type="SUPFAM" id="SSF48317">
    <property type="entry name" value="Acid phosphatase/Vanadium-dependent haloperoxidase"/>
    <property type="match status" value="2"/>
</dbReference>
<keyword evidence="4" id="KW-1185">Reference proteome</keyword>
<feature type="region of interest" description="Disordered" evidence="1">
    <location>
        <begin position="237"/>
        <end position="259"/>
    </location>
</feature>
<dbReference type="PROSITE" id="PS51257">
    <property type="entry name" value="PROKAR_LIPOPROTEIN"/>
    <property type="match status" value="1"/>
</dbReference>